<protein>
    <recommendedName>
        <fullName evidence="3">Probable tRNA pseudouridine synthase D</fullName>
        <ecNumber evidence="3">5.4.99.27</ecNumber>
    </recommendedName>
    <alternativeName>
        <fullName evidence="3">tRNA pseudouridine(13) synthase</fullName>
    </alternativeName>
    <alternativeName>
        <fullName evidence="3">tRNA pseudouridylate synthase D</fullName>
    </alternativeName>
    <alternativeName>
        <fullName evidence="3">tRNA-uridine isomerase D</fullName>
    </alternativeName>
</protein>
<dbReference type="EMBL" id="CABMJJ010000004">
    <property type="protein sequence ID" value="VVC03031.1"/>
    <property type="molecule type" value="Genomic_DNA"/>
</dbReference>
<dbReference type="GO" id="GO:0003723">
    <property type="term" value="F:RNA binding"/>
    <property type="evidence" value="ECO:0007669"/>
    <property type="project" value="InterPro"/>
</dbReference>
<dbReference type="InterPro" id="IPR020103">
    <property type="entry name" value="PsdUridine_synth_cat_dom_sf"/>
</dbReference>
<dbReference type="GO" id="GO:0160150">
    <property type="term" value="F:tRNA pseudouridine(13) synthase activity"/>
    <property type="evidence" value="ECO:0007669"/>
    <property type="project" value="UniProtKB-EC"/>
</dbReference>
<dbReference type="NCBIfam" id="TIGR00094">
    <property type="entry name" value="tRNA_TruD_broad"/>
    <property type="match status" value="1"/>
</dbReference>
<evidence type="ECO:0000313" key="5">
    <source>
        <dbReference type="EMBL" id="VVC03031.1"/>
    </source>
</evidence>
<comment type="catalytic activity">
    <reaction evidence="3">
        <text>uridine(13) in tRNA = pseudouridine(13) in tRNA</text>
        <dbReference type="Rhea" id="RHEA:42540"/>
        <dbReference type="Rhea" id="RHEA-COMP:10105"/>
        <dbReference type="Rhea" id="RHEA-COMP:10106"/>
        <dbReference type="ChEBI" id="CHEBI:65314"/>
        <dbReference type="ChEBI" id="CHEBI:65315"/>
        <dbReference type="EC" id="5.4.99.27"/>
    </reaction>
</comment>
<comment type="function">
    <text evidence="3">Could be responsible for synthesis of pseudouridine from uracil-13 in transfer RNAs.</text>
</comment>
<reference evidence="5 6" key="1">
    <citation type="submission" date="2019-08" db="EMBL/GenBank/DDBJ databases">
        <authorList>
            <person name="Vazquez-Campos X."/>
        </authorList>
    </citation>
    <scope>NUCLEOTIDE SEQUENCE [LARGE SCALE GENOMIC DNA]</scope>
    <source>
        <strain evidence="5">LFW-283_2</strain>
    </source>
</reference>
<comment type="similarity">
    <text evidence="1 3">Belongs to the pseudouridine synthase TruD family.</text>
</comment>
<dbReference type="Gene3D" id="1.10.1510.30">
    <property type="match status" value="1"/>
</dbReference>
<dbReference type="InterPro" id="IPR011760">
    <property type="entry name" value="PsdUridine_synth_TruD_insert"/>
</dbReference>
<feature type="active site" description="Nucleophile" evidence="3">
    <location>
        <position position="85"/>
    </location>
</feature>
<dbReference type="AlphaFoldDB" id="A0A5E4LNE3"/>
<dbReference type="Pfam" id="PF01142">
    <property type="entry name" value="TruD"/>
    <property type="match status" value="1"/>
</dbReference>
<dbReference type="Gene3D" id="3.30.70.3160">
    <property type="match status" value="1"/>
</dbReference>
<dbReference type="EC" id="5.4.99.27" evidence="3"/>
<gene>
    <name evidence="3 5" type="primary">truD</name>
    <name evidence="5" type="ORF">LFW2832_00155</name>
</gene>
<comment type="caution">
    <text evidence="5">The sequence shown here is derived from an EMBL/GenBank/DDBJ whole genome shotgun (WGS) entry which is preliminary data.</text>
</comment>
<keyword evidence="2 3" id="KW-0413">Isomerase</keyword>
<name>A0A5E4LNE3_9ARCH</name>
<evidence type="ECO:0000256" key="2">
    <source>
        <dbReference type="ARBA" id="ARBA00023235"/>
    </source>
</evidence>
<keyword evidence="3" id="KW-0819">tRNA processing</keyword>
<evidence type="ECO:0000259" key="4">
    <source>
        <dbReference type="PROSITE" id="PS50984"/>
    </source>
</evidence>
<dbReference type="InterPro" id="IPR001656">
    <property type="entry name" value="PsdUridine_synth_TruD"/>
</dbReference>
<dbReference type="InterPro" id="IPR042214">
    <property type="entry name" value="TruD_catalytic"/>
</dbReference>
<evidence type="ECO:0000313" key="6">
    <source>
        <dbReference type="Proteomes" id="UP000789941"/>
    </source>
</evidence>
<sequence length="394" mass="44425">MNYLSKIPGIGGKIKSLPEDFLVEEIATDGTIFELDHQVTLPDSQGKFIHFVLQKKNWSTSSALSEISGRLQVSQNRFNTAGIKDKMSISIQLASVSGVPKENLGRLNIRDISINGTWSAPDRVHMGDLLGNRFTIIVRDSMESSNERVQEIITNLDKKFPNYFGEQRFGSTRKNTHLIGQKILEGKLEDAVFTFLCAGEGETNLESSAARKELSETRNFSQALKVYPKHLRLERSMIAYLDRHPTNYLNALRCLPRNILLLFVHALQSHLFNVLLSNRIGEADLELEQGEYFCGETLGFPDIGKSESEGWICGKLIGYTSPINDREKEILEKFGLSKENFKIKEIPEIASKGTYRPILSPLRDFSFSNATFRFSLTSGSYATVALREFLDIEK</sequence>
<evidence type="ECO:0000256" key="3">
    <source>
        <dbReference type="HAMAP-Rule" id="MF_01082"/>
    </source>
</evidence>
<dbReference type="Gene3D" id="3.30.2350.20">
    <property type="entry name" value="TruD, catalytic domain"/>
    <property type="match status" value="1"/>
</dbReference>
<dbReference type="CDD" id="cd02576">
    <property type="entry name" value="PseudoU_synth_ScPUS7"/>
    <property type="match status" value="1"/>
</dbReference>
<dbReference type="PANTHER" id="PTHR13326:SF21">
    <property type="entry name" value="PSEUDOURIDYLATE SYNTHASE PUS7L"/>
    <property type="match status" value="1"/>
</dbReference>
<accession>A0A5E4LNE3</accession>
<proteinExistence type="inferred from homology"/>
<dbReference type="Proteomes" id="UP000789941">
    <property type="component" value="Unassembled WGS sequence"/>
</dbReference>
<organism evidence="5 6">
    <name type="scientific">Candidatus Bilamarchaeum dharawalense</name>
    <dbReference type="NCBI Taxonomy" id="2885759"/>
    <lineage>
        <taxon>Archaea</taxon>
        <taxon>Candidatus Micrarchaeota</taxon>
        <taxon>Candidatus Micrarchaeia</taxon>
        <taxon>Candidatus Anstonellales</taxon>
        <taxon>Candidatus Bilamarchaeaceae</taxon>
        <taxon>Candidatus Bilamarchaeum</taxon>
    </lineage>
</organism>
<dbReference type="PIRSF" id="PIRSF037016">
    <property type="entry name" value="Pseudouridin_synth_euk_prd"/>
    <property type="match status" value="1"/>
</dbReference>
<dbReference type="PROSITE" id="PS50984">
    <property type="entry name" value="TRUD"/>
    <property type="match status" value="1"/>
</dbReference>
<dbReference type="PANTHER" id="PTHR13326">
    <property type="entry name" value="TRNA PSEUDOURIDINE SYNTHASE D"/>
    <property type="match status" value="1"/>
</dbReference>
<dbReference type="SUPFAM" id="SSF55120">
    <property type="entry name" value="Pseudouridine synthase"/>
    <property type="match status" value="1"/>
</dbReference>
<feature type="domain" description="TRUD" evidence="4">
    <location>
        <begin position="159"/>
        <end position="361"/>
    </location>
</feature>
<dbReference type="HAMAP" id="MF_01082">
    <property type="entry name" value="TruD"/>
    <property type="match status" value="1"/>
</dbReference>
<dbReference type="GO" id="GO:0031119">
    <property type="term" value="P:tRNA pseudouridine synthesis"/>
    <property type="evidence" value="ECO:0007669"/>
    <property type="project" value="UniProtKB-UniRule"/>
</dbReference>
<evidence type="ECO:0000256" key="1">
    <source>
        <dbReference type="ARBA" id="ARBA00007953"/>
    </source>
</evidence>